<dbReference type="Gene3D" id="1.10.10.10">
    <property type="entry name" value="Winged helix-like DNA-binding domain superfamily/Winged helix DNA-binding domain"/>
    <property type="match status" value="1"/>
</dbReference>
<protein>
    <submittedName>
        <fullName evidence="1">Uncharacterized protein</fullName>
    </submittedName>
</protein>
<dbReference type="InterPro" id="IPR036388">
    <property type="entry name" value="WH-like_DNA-bd_sf"/>
</dbReference>
<dbReference type="SUPFAM" id="SSF46785">
    <property type="entry name" value="Winged helix' DNA-binding domain"/>
    <property type="match status" value="1"/>
</dbReference>
<accession>A0A7Y9JBV7</accession>
<evidence type="ECO:0000313" key="1">
    <source>
        <dbReference type="EMBL" id="NYD43222.1"/>
    </source>
</evidence>
<dbReference type="AlphaFoldDB" id="A0A7Y9JBV7"/>
<comment type="caution">
    <text evidence="1">The sequence shown here is derived from an EMBL/GenBank/DDBJ whole genome shotgun (WGS) entry which is preliminary data.</text>
</comment>
<name>A0A7Y9JBV7_9ACTN</name>
<sequence length="93" mass="10085">MATPTKGGNPVSTRAGIDTRNRIVELVAANVENGGDGMTRAELAAELGITKPRLHKHLTMLFADRRVQQIGMKVVPSNEGHIHICRTCGQTMH</sequence>
<dbReference type="InterPro" id="IPR036390">
    <property type="entry name" value="WH_DNA-bd_sf"/>
</dbReference>
<dbReference type="RefSeq" id="WP_179664768.1">
    <property type="nucleotide sequence ID" value="NZ_JACCBG010000001.1"/>
</dbReference>
<organism evidence="1 2">
    <name type="scientific">Nocardioides panaciterrulae</name>
    <dbReference type="NCBI Taxonomy" id="661492"/>
    <lineage>
        <taxon>Bacteria</taxon>
        <taxon>Bacillati</taxon>
        <taxon>Actinomycetota</taxon>
        <taxon>Actinomycetes</taxon>
        <taxon>Propionibacteriales</taxon>
        <taxon>Nocardioidaceae</taxon>
        <taxon>Nocardioides</taxon>
    </lineage>
</organism>
<proteinExistence type="predicted"/>
<evidence type="ECO:0000313" key="2">
    <source>
        <dbReference type="Proteomes" id="UP000535511"/>
    </source>
</evidence>
<keyword evidence="2" id="KW-1185">Reference proteome</keyword>
<dbReference type="EMBL" id="JACCBG010000001">
    <property type="protein sequence ID" value="NYD43222.1"/>
    <property type="molecule type" value="Genomic_DNA"/>
</dbReference>
<reference evidence="1 2" key="1">
    <citation type="submission" date="2020-07" db="EMBL/GenBank/DDBJ databases">
        <title>Sequencing the genomes of 1000 actinobacteria strains.</title>
        <authorList>
            <person name="Klenk H.-P."/>
        </authorList>
    </citation>
    <scope>NUCLEOTIDE SEQUENCE [LARGE SCALE GENOMIC DNA]</scope>
    <source>
        <strain evidence="1 2">DSM 21350</strain>
    </source>
</reference>
<dbReference type="Proteomes" id="UP000535511">
    <property type="component" value="Unassembled WGS sequence"/>
</dbReference>
<gene>
    <name evidence="1" type="ORF">BJZ21_003305</name>
</gene>